<dbReference type="OrthoDB" id="7563269at2"/>
<reference evidence="2" key="1">
    <citation type="submission" date="2017-09" db="EMBL/GenBank/DDBJ databases">
        <authorList>
            <person name="Feng G."/>
            <person name="Zhu H."/>
        </authorList>
    </citation>
    <scope>NUCLEOTIDE SEQUENCE [LARGE SCALE GENOMIC DNA]</scope>
    <source>
        <strain evidence="2">1PNM-20</strain>
    </source>
</reference>
<sequence length="230" mass="24654">MVLRAAKPVPSKDYYSITKYYGNTYIIADDDGGSQYIEEFSGKSQLLTKEKLYDGNKDGIIQFGNNGILDLGQPDASSHTIRFYDINPLKGLRYLGENGDGQYVYASAAVRPKGAIEGTVGQDSFTGRTNVADTFFFDGALDSGSGRDTIANFGSEDRIISTLPFSLDPFGSGDLVAEGDFGGSALSIVDTSGRVADGVTLLSTYQAHGLTYYVYKPTFTTGATAPDPEF</sequence>
<gene>
    <name evidence="1" type="ORF">CKY28_18000</name>
</gene>
<dbReference type="Proteomes" id="UP000218151">
    <property type="component" value="Unassembled WGS sequence"/>
</dbReference>
<protein>
    <submittedName>
        <fullName evidence="1">Uncharacterized protein</fullName>
    </submittedName>
</protein>
<name>A0A2A2SAL7_9SPHN</name>
<dbReference type="AlphaFoldDB" id="A0A2A2SAL7"/>
<accession>A0A2A2SAL7</accession>
<keyword evidence="2" id="KW-1185">Reference proteome</keyword>
<dbReference type="EMBL" id="NSLI01000009">
    <property type="protein sequence ID" value="PAX06297.1"/>
    <property type="molecule type" value="Genomic_DNA"/>
</dbReference>
<evidence type="ECO:0000313" key="1">
    <source>
        <dbReference type="EMBL" id="PAX06297.1"/>
    </source>
</evidence>
<evidence type="ECO:0000313" key="2">
    <source>
        <dbReference type="Proteomes" id="UP000218151"/>
    </source>
</evidence>
<proteinExistence type="predicted"/>
<dbReference type="RefSeq" id="WP_095999779.1">
    <property type="nucleotide sequence ID" value="NZ_NSLI01000009.1"/>
</dbReference>
<comment type="caution">
    <text evidence="1">The sequence shown here is derived from an EMBL/GenBank/DDBJ whole genome shotgun (WGS) entry which is preliminary data.</text>
</comment>
<organism evidence="1 2">
    <name type="scientific">Sphingomonas lenta</name>
    <dbReference type="NCBI Taxonomy" id="1141887"/>
    <lineage>
        <taxon>Bacteria</taxon>
        <taxon>Pseudomonadati</taxon>
        <taxon>Pseudomonadota</taxon>
        <taxon>Alphaproteobacteria</taxon>
        <taxon>Sphingomonadales</taxon>
        <taxon>Sphingomonadaceae</taxon>
        <taxon>Sphingomonas</taxon>
    </lineage>
</organism>